<dbReference type="Pfam" id="PF18717">
    <property type="entry name" value="CxC4"/>
    <property type="match status" value="1"/>
</dbReference>
<reference evidence="2 3" key="1">
    <citation type="submission" date="2019-06" db="EMBL/GenBank/DDBJ databases">
        <title>Draft genomes of female and male turbot (Scophthalmus maximus).</title>
        <authorList>
            <person name="Xu H."/>
            <person name="Xu X.-W."/>
            <person name="Shao C."/>
            <person name="Chen S."/>
        </authorList>
    </citation>
    <scope>NUCLEOTIDE SEQUENCE [LARGE SCALE GENOMIC DNA]</scope>
    <source>
        <strain evidence="2">Ysfricsl-2016a</strain>
        <tissue evidence="2">Blood</tissue>
    </source>
</reference>
<gene>
    <name evidence="2" type="ORF">F2P81_025528</name>
</gene>
<dbReference type="Proteomes" id="UP000438429">
    <property type="component" value="Unassembled WGS sequence"/>
</dbReference>
<dbReference type="EMBL" id="VEVO01000041">
    <property type="protein sequence ID" value="KAF0022227.1"/>
    <property type="molecule type" value="Genomic_DNA"/>
</dbReference>
<sequence length="283" mass="32516">MILQGEILKDLMQEKQVTKKGIIYGILTVHKGVHVYIKTCPVCKTPVRFQNYLTGFHNFNNCLFLSLQLCSFITNLLKLCEFLSYDRYFLCQMKETHFMFCSRLVFHLHFDIINQKFVKNMEKHTNDKLEMSSDGRLTLSTEVITFAPSTNKAAEIPDECKEQVLPIKRFSIGQFQIHKEHKGKKVRESCMEEAIHACSYYDSSGKGQKRVTLVTTASNGNTLHLTDGITIGRVCADNEFQCNRTTATRPDTKPPAFVDVAFWTSVKKGQLPKVDKNSFKWTY</sequence>
<dbReference type="InterPro" id="IPR040648">
    <property type="entry name" value="HMGXB3_CxC4"/>
</dbReference>
<accession>A0A6A4RPU6</accession>
<feature type="domain" description="HMG" evidence="1">
    <location>
        <begin position="13"/>
        <end position="79"/>
    </location>
</feature>
<name>A0A6A4RPU6_SCOMX</name>
<organism evidence="2 3">
    <name type="scientific">Scophthalmus maximus</name>
    <name type="common">Turbot</name>
    <name type="synonym">Psetta maxima</name>
    <dbReference type="NCBI Taxonomy" id="52904"/>
    <lineage>
        <taxon>Eukaryota</taxon>
        <taxon>Metazoa</taxon>
        <taxon>Chordata</taxon>
        <taxon>Craniata</taxon>
        <taxon>Vertebrata</taxon>
        <taxon>Euteleostomi</taxon>
        <taxon>Actinopterygii</taxon>
        <taxon>Neopterygii</taxon>
        <taxon>Teleostei</taxon>
        <taxon>Neoteleostei</taxon>
        <taxon>Acanthomorphata</taxon>
        <taxon>Carangaria</taxon>
        <taxon>Pleuronectiformes</taxon>
        <taxon>Pleuronectoidei</taxon>
        <taxon>Scophthalmidae</taxon>
        <taxon>Scophthalmus</taxon>
    </lineage>
</organism>
<proteinExistence type="predicted"/>
<evidence type="ECO:0000259" key="1">
    <source>
        <dbReference type="Pfam" id="PF18717"/>
    </source>
</evidence>
<dbReference type="AlphaFoldDB" id="A0A6A4RPU6"/>
<comment type="caution">
    <text evidence="2">The sequence shown here is derived from an EMBL/GenBank/DDBJ whole genome shotgun (WGS) entry which is preliminary data.</text>
</comment>
<evidence type="ECO:0000313" key="3">
    <source>
        <dbReference type="Proteomes" id="UP000438429"/>
    </source>
</evidence>
<protein>
    <recommendedName>
        <fullName evidence="1">HMG domain-containing protein</fullName>
    </recommendedName>
</protein>
<evidence type="ECO:0000313" key="2">
    <source>
        <dbReference type="EMBL" id="KAF0022227.1"/>
    </source>
</evidence>